<evidence type="ECO:0000256" key="3">
    <source>
        <dbReference type="ARBA" id="ARBA00022741"/>
    </source>
</evidence>
<reference evidence="7 8" key="1">
    <citation type="submission" date="2020-08" db="EMBL/GenBank/DDBJ databases">
        <title>Genomic Encyclopedia of Type Strains, Phase IV (KMG-IV): sequencing the most valuable type-strain genomes for metagenomic binning, comparative biology and taxonomic classification.</title>
        <authorList>
            <person name="Goeker M."/>
        </authorList>
    </citation>
    <scope>NUCLEOTIDE SEQUENCE [LARGE SCALE GENOMIC DNA]</scope>
    <source>
        <strain evidence="7 8">DSM 16268</strain>
    </source>
</reference>
<dbReference type="InterPro" id="IPR027417">
    <property type="entry name" value="P-loop_NTPase"/>
</dbReference>
<comment type="caution">
    <text evidence="7">The sequence shown here is derived from an EMBL/GenBank/DDBJ whole genome shotgun (WGS) entry which is preliminary data.</text>
</comment>
<dbReference type="PANTHER" id="PTHR42788:SF13">
    <property type="entry name" value="ALIPHATIC SULFONATES IMPORT ATP-BINDING PROTEIN SSUB"/>
    <property type="match status" value="1"/>
</dbReference>
<dbReference type="EMBL" id="JACHOO010000005">
    <property type="protein sequence ID" value="MBB5753576.1"/>
    <property type="molecule type" value="Genomic_DNA"/>
</dbReference>
<name>A0A7W9L2K1_9HYPH</name>
<feature type="domain" description="ABC transporter" evidence="6">
    <location>
        <begin position="18"/>
        <end position="249"/>
    </location>
</feature>
<gene>
    <name evidence="7" type="ORF">GGQ63_002646</name>
</gene>
<evidence type="ECO:0000256" key="2">
    <source>
        <dbReference type="ARBA" id="ARBA00022448"/>
    </source>
</evidence>
<dbReference type="GO" id="GO:0005524">
    <property type="term" value="F:ATP binding"/>
    <property type="evidence" value="ECO:0007669"/>
    <property type="project" value="UniProtKB-KW"/>
</dbReference>
<dbReference type="Proteomes" id="UP000523821">
    <property type="component" value="Unassembled WGS sequence"/>
</dbReference>
<organism evidence="7 8">
    <name type="scientific">Prosthecomicrobium pneumaticum</name>
    <dbReference type="NCBI Taxonomy" id="81895"/>
    <lineage>
        <taxon>Bacteria</taxon>
        <taxon>Pseudomonadati</taxon>
        <taxon>Pseudomonadota</taxon>
        <taxon>Alphaproteobacteria</taxon>
        <taxon>Hyphomicrobiales</taxon>
        <taxon>Kaistiaceae</taxon>
        <taxon>Prosthecomicrobium</taxon>
    </lineage>
</organism>
<dbReference type="InterPro" id="IPR017871">
    <property type="entry name" value="ABC_transporter-like_CS"/>
</dbReference>
<keyword evidence="3" id="KW-0547">Nucleotide-binding</keyword>
<dbReference type="PROSITE" id="PS00211">
    <property type="entry name" value="ABC_TRANSPORTER_1"/>
    <property type="match status" value="1"/>
</dbReference>
<keyword evidence="5" id="KW-0175">Coiled coil</keyword>
<feature type="coiled-coil region" evidence="5">
    <location>
        <begin position="105"/>
        <end position="132"/>
    </location>
</feature>
<evidence type="ECO:0000313" key="7">
    <source>
        <dbReference type="EMBL" id="MBB5753576.1"/>
    </source>
</evidence>
<dbReference type="GO" id="GO:0016887">
    <property type="term" value="F:ATP hydrolysis activity"/>
    <property type="evidence" value="ECO:0007669"/>
    <property type="project" value="InterPro"/>
</dbReference>
<dbReference type="Pfam" id="PF00005">
    <property type="entry name" value="ABC_tran"/>
    <property type="match status" value="1"/>
</dbReference>
<dbReference type="SUPFAM" id="SSF52540">
    <property type="entry name" value="P-loop containing nucleoside triphosphate hydrolases"/>
    <property type="match status" value="1"/>
</dbReference>
<keyword evidence="4 7" id="KW-0067">ATP-binding</keyword>
<evidence type="ECO:0000256" key="1">
    <source>
        <dbReference type="ARBA" id="ARBA00005417"/>
    </source>
</evidence>
<evidence type="ECO:0000256" key="4">
    <source>
        <dbReference type="ARBA" id="ARBA00022840"/>
    </source>
</evidence>
<dbReference type="InterPro" id="IPR003593">
    <property type="entry name" value="AAA+_ATPase"/>
</dbReference>
<keyword evidence="8" id="KW-1185">Reference proteome</keyword>
<accession>A0A7W9L2K1</accession>
<keyword evidence="2" id="KW-0813">Transport</keyword>
<dbReference type="RefSeq" id="WP_183856536.1">
    <property type="nucleotide sequence ID" value="NZ_JACHOO010000005.1"/>
</dbReference>
<dbReference type="Gene3D" id="3.40.50.300">
    <property type="entry name" value="P-loop containing nucleotide triphosphate hydrolases"/>
    <property type="match status" value="1"/>
</dbReference>
<protein>
    <submittedName>
        <fullName evidence="7">NitT/TauT family transport system ATP-binding protein</fullName>
    </submittedName>
</protein>
<evidence type="ECO:0000313" key="8">
    <source>
        <dbReference type="Proteomes" id="UP000523821"/>
    </source>
</evidence>
<dbReference type="InterPro" id="IPR050166">
    <property type="entry name" value="ABC_transporter_ATP-bind"/>
</dbReference>
<dbReference type="PROSITE" id="PS50893">
    <property type="entry name" value="ABC_TRANSPORTER_2"/>
    <property type="match status" value="1"/>
</dbReference>
<dbReference type="CDD" id="cd03293">
    <property type="entry name" value="ABC_NrtD_SsuB_transporters"/>
    <property type="match status" value="1"/>
</dbReference>
<dbReference type="InterPro" id="IPR003439">
    <property type="entry name" value="ABC_transporter-like_ATP-bd"/>
</dbReference>
<dbReference type="PANTHER" id="PTHR42788">
    <property type="entry name" value="TAURINE IMPORT ATP-BINDING PROTEIN-RELATED"/>
    <property type="match status" value="1"/>
</dbReference>
<proteinExistence type="inferred from homology"/>
<dbReference type="AlphaFoldDB" id="A0A7W9L2K1"/>
<evidence type="ECO:0000256" key="5">
    <source>
        <dbReference type="SAM" id="Coils"/>
    </source>
</evidence>
<dbReference type="SMART" id="SM00382">
    <property type="entry name" value="AAA"/>
    <property type="match status" value="1"/>
</dbReference>
<sequence>MANAVPSPATAVPDPAHIAIAGVSKTFRSRTGEVHALKDIHLDIRRGEFVSVLGPSGCGKSTLMMLVSGLVPASRGTITVGDKTIDRPNADVGIVFQQDVLLGWRSALQNVMMQAEIRKTDLEAARERARQLLKMVSLEGFEDAYPKELSGGMRQRVSICRALLHKPPLLLMDEPFGALDAMTRDQLQLDLMRLCADNEMTVFFITHSITEAVFLSDRVVVMSPRPGRIERILEIDLPRPRRLAMREDTKFTHYTRELTDIFRGLGVLREEEV</sequence>
<evidence type="ECO:0000259" key="6">
    <source>
        <dbReference type="PROSITE" id="PS50893"/>
    </source>
</evidence>
<comment type="similarity">
    <text evidence="1">Belongs to the ABC transporter superfamily.</text>
</comment>